<evidence type="ECO:0000313" key="11">
    <source>
        <dbReference type="Proteomes" id="UP000035681"/>
    </source>
</evidence>
<keyword evidence="11" id="KW-1185">Reference proteome</keyword>
<dbReference type="Proteomes" id="UP000035681">
    <property type="component" value="Unplaced"/>
</dbReference>
<dbReference type="Gene3D" id="1.20.1340.10">
    <property type="entry name" value="dopa decarboxylase, N-terminal domain"/>
    <property type="match status" value="1"/>
</dbReference>
<evidence type="ECO:0000256" key="2">
    <source>
        <dbReference type="ARBA" id="ARBA00009533"/>
    </source>
</evidence>
<dbReference type="GO" id="GO:0004058">
    <property type="term" value="F:aromatic-L-amino-acid decarboxylase activity"/>
    <property type="evidence" value="ECO:0007669"/>
    <property type="project" value="UniProtKB-EC"/>
</dbReference>
<dbReference type="GO" id="GO:0042423">
    <property type="term" value="P:catecholamine biosynthetic process"/>
    <property type="evidence" value="ECO:0007669"/>
    <property type="project" value="UniProtKB-KW"/>
</dbReference>
<dbReference type="InterPro" id="IPR015424">
    <property type="entry name" value="PyrdxlP-dep_Trfase"/>
</dbReference>
<evidence type="ECO:0000256" key="7">
    <source>
        <dbReference type="ARBA" id="ARBA00023239"/>
    </source>
</evidence>
<dbReference type="GO" id="GO:0030170">
    <property type="term" value="F:pyridoxal phosphate binding"/>
    <property type="evidence" value="ECO:0007669"/>
    <property type="project" value="InterPro"/>
</dbReference>
<comment type="subunit">
    <text evidence="3">Homodimer.</text>
</comment>
<dbReference type="EC" id="4.1.1.28" evidence="8"/>
<evidence type="ECO:0000256" key="3">
    <source>
        <dbReference type="ARBA" id="ARBA00011738"/>
    </source>
</evidence>
<dbReference type="STRING" id="6248.A0A0K0E9I1"/>
<dbReference type="Gene3D" id="3.90.1150.10">
    <property type="entry name" value="Aspartate Aminotransferase, domain 1"/>
    <property type="match status" value="1"/>
</dbReference>
<evidence type="ECO:0000256" key="4">
    <source>
        <dbReference type="ARBA" id="ARBA00022584"/>
    </source>
</evidence>
<dbReference type="Gene3D" id="3.40.640.10">
    <property type="entry name" value="Type I PLP-dependent aspartate aminotransferase-like (Major domain)"/>
    <property type="match status" value="2"/>
</dbReference>
<dbReference type="PRINTS" id="PR00800">
    <property type="entry name" value="YHDCRBOXLASE"/>
</dbReference>
<reference evidence="12" key="1">
    <citation type="submission" date="2015-08" db="UniProtKB">
        <authorList>
            <consortium name="WormBaseParasite"/>
        </authorList>
    </citation>
    <scope>IDENTIFICATION</scope>
</reference>
<organism evidence="12">
    <name type="scientific">Strongyloides stercoralis</name>
    <name type="common">Threadworm</name>
    <dbReference type="NCBI Taxonomy" id="6248"/>
    <lineage>
        <taxon>Eukaryota</taxon>
        <taxon>Metazoa</taxon>
        <taxon>Ecdysozoa</taxon>
        <taxon>Nematoda</taxon>
        <taxon>Chromadorea</taxon>
        <taxon>Rhabditida</taxon>
        <taxon>Tylenchina</taxon>
        <taxon>Panagrolaimomorpha</taxon>
        <taxon>Strongyloidoidea</taxon>
        <taxon>Strongyloididae</taxon>
        <taxon>Strongyloides</taxon>
    </lineage>
</organism>
<dbReference type="InterPro" id="IPR002129">
    <property type="entry name" value="PyrdxlP-dep_de-COase"/>
</dbReference>
<dbReference type="GO" id="GO:0019752">
    <property type="term" value="P:carboxylic acid metabolic process"/>
    <property type="evidence" value="ECO:0007669"/>
    <property type="project" value="InterPro"/>
</dbReference>
<dbReference type="SUPFAM" id="SSF53383">
    <property type="entry name" value="PLP-dependent transferases"/>
    <property type="match status" value="2"/>
</dbReference>
<dbReference type="GO" id="GO:0006520">
    <property type="term" value="P:amino acid metabolic process"/>
    <property type="evidence" value="ECO:0007669"/>
    <property type="project" value="InterPro"/>
</dbReference>
<evidence type="ECO:0000256" key="8">
    <source>
        <dbReference type="ARBA" id="ARBA00038886"/>
    </source>
</evidence>
<protein>
    <recommendedName>
        <fullName evidence="9">Aromatic-L-amino-acid decarboxylase</fullName>
        <ecNumber evidence="8">4.1.1.28</ecNumber>
    </recommendedName>
    <alternativeName>
        <fullName evidence="10">DOPA decarboxylase</fullName>
    </alternativeName>
</protein>
<name>A0A0K0E9I1_STRER</name>
<dbReference type="InterPro" id="IPR015422">
    <property type="entry name" value="PyrdxlP-dep_Trfase_small"/>
</dbReference>
<dbReference type="Pfam" id="PF00282">
    <property type="entry name" value="Pyridoxal_deC"/>
    <property type="match status" value="4"/>
</dbReference>
<comment type="cofactor">
    <cofactor evidence="1">
        <name>pyridoxal 5'-phosphate</name>
        <dbReference type="ChEBI" id="CHEBI:597326"/>
    </cofactor>
</comment>
<evidence type="ECO:0000256" key="9">
    <source>
        <dbReference type="ARBA" id="ARBA00040968"/>
    </source>
</evidence>
<dbReference type="GO" id="GO:0005737">
    <property type="term" value="C:cytoplasm"/>
    <property type="evidence" value="ECO:0007669"/>
    <property type="project" value="TreeGrafter"/>
</dbReference>
<dbReference type="InterPro" id="IPR010977">
    <property type="entry name" value="Aromatic_deC"/>
</dbReference>
<dbReference type="PANTHER" id="PTHR11999:SF167">
    <property type="entry name" value="AROMATIC-L-AMINO-ACID DECARBOXYLASE"/>
    <property type="match status" value="1"/>
</dbReference>
<proteinExistence type="inferred from homology"/>
<evidence type="ECO:0000256" key="1">
    <source>
        <dbReference type="ARBA" id="ARBA00001933"/>
    </source>
</evidence>
<sequence>MDSDALKESFPKFIEAVCDYLTILNEGSYQQNSKNYYLSKQNYNDKVLNCFVKRVLKTNEYTDKYFFHTIFPSQMKQFFDYFSENFTIFKSQNNLKNIFNNFFKKIYINNDDSQIRFDNINKLYFNAKDVLSYPSVVAEILMTAVGSPGFTWQASPLVTETELLMADWVAYSLNIPKCFFNQFNKGNGAFHYTIEECFTLSIVCAKNRKIRVLSDDFLDKNKLIKFNENNTIIGKPSYDQTSESYLYFSKHDPKYNKFLKGFFLGQVKSNLSEILKNSGVQLEFIENTGNQISELFLKILQRDEKNNFIPFICIYSIDKNIINSLNILENIISICKNYNIWIAINLSNFTGELLLKKYNKLKKLLKEVDSILCDIQNVFLTNEPCTVLWLKNYKEAEENLSITPTYLRHSNQGMIADLRHISFGFSKRPRGIRLWMIISTFGINGLKYIYKYKYKKNSLVELINPLDVEEFKKSSIAAFKFIIKYWENININYFPNSNSPPMTIFKILTSKPPKNGTPLENLIPIYEELLKHTTHWLHPNFLAYFPCHTNYLCVLGDLFASAFGYRTNDELINLEYETIQYIGKEMNLDKKFWKKENIDYRKWFYGSASEGTYKSVLMAREYVIKKFKNLYKLRENNLIDKKLLDNLENDLIKYLDDWDIINDFNCYFLYNYLIAYTSEQAHSSVEKACLLANVRIRKLPIYYDYNLLNFTIYNDGIEKALLIDRKNGMIPFFITLPIGSTSTCGIDSPEIYAPISKKEGLWVHCDSAYLGGFFLLPEYQYILKGFSYVDSFVINLHKSSGINQDASMLFISNIYASSNDLNILGPSARINRSIKIWFLQKTFGFDMIRNIQRQQIKCAQFLESLLLSKDYLEVVTKQIAGLVCFKLKNYSNEDNEKMFNIINNIDRRIHITESHVNNIHFMRISINNPNMTYNDINFIFNVICENSEKFIKQKNKIII</sequence>
<keyword evidence="7" id="KW-0456">Lyase</keyword>
<keyword evidence="5" id="KW-0210">Decarboxylase</keyword>
<evidence type="ECO:0000313" key="12">
    <source>
        <dbReference type="WBParaSite" id="SSTP_0000616400.1"/>
    </source>
</evidence>
<comment type="similarity">
    <text evidence="2">Belongs to the group II decarboxylase family.</text>
</comment>
<dbReference type="WBParaSite" id="TCONS_00013038.p1">
    <property type="protein sequence ID" value="TCONS_00013038.p1"/>
    <property type="gene ID" value="XLOC_008829"/>
</dbReference>
<dbReference type="PANTHER" id="PTHR11999">
    <property type="entry name" value="GROUP II PYRIDOXAL-5-PHOSPHATE DECARBOXYLASE"/>
    <property type="match status" value="1"/>
</dbReference>
<dbReference type="AlphaFoldDB" id="A0A0K0E9I1"/>
<dbReference type="InterPro" id="IPR015421">
    <property type="entry name" value="PyrdxlP-dep_Trfase_major"/>
</dbReference>
<keyword evidence="4" id="KW-0127">Catecholamine biosynthesis</keyword>
<evidence type="ECO:0000256" key="6">
    <source>
        <dbReference type="ARBA" id="ARBA00022898"/>
    </source>
</evidence>
<dbReference type="WBParaSite" id="SSTP_0000616400.1">
    <property type="protein sequence ID" value="SSTP_0000616400.1"/>
    <property type="gene ID" value="SSTP_0000616400"/>
</dbReference>
<evidence type="ECO:0000256" key="10">
    <source>
        <dbReference type="ARBA" id="ARBA00041275"/>
    </source>
</evidence>
<evidence type="ECO:0000256" key="5">
    <source>
        <dbReference type="ARBA" id="ARBA00022793"/>
    </source>
</evidence>
<keyword evidence="6" id="KW-0663">Pyridoxal phosphate</keyword>
<dbReference type="GO" id="GO:0042427">
    <property type="term" value="P:serotonin biosynthetic process"/>
    <property type="evidence" value="ECO:0007669"/>
    <property type="project" value="TreeGrafter"/>
</dbReference>
<accession>A0A0K0E9I1</accession>